<name>A0A6G8S4R1_9GAMM</name>
<evidence type="ECO:0000313" key="2">
    <source>
        <dbReference type="EMBL" id="QIO09216.1"/>
    </source>
</evidence>
<evidence type="ECO:0000313" key="3">
    <source>
        <dbReference type="Proteomes" id="UP000501939"/>
    </source>
</evidence>
<keyword evidence="1" id="KW-0812">Transmembrane</keyword>
<reference evidence="2 3" key="1">
    <citation type="submission" date="2020-03" db="EMBL/GenBank/DDBJ databases">
        <authorList>
            <person name="Zhu W."/>
        </authorList>
    </citation>
    <scope>NUCLEOTIDE SEQUENCE [LARGE SCALE GENOMIC DNA]</scope>
    <source>
        <strain evidence="2 3">185</strain>
    </source>
</reference>
<gene>
    <name evidence="2" type="ORF">G8D99_09435</name>
</gene>
<feature type="transmembrane region" description="Helical" evidence="1">
    <location>
        <begin position="12"/>
        <end position="30"/>
    </location>
</feature>
<keyword evidence="3" id="KW-1185">Reference proteome</keyword>
<dbReference type="KEGG" id="alj:G8D99_09435"/>
<evidence type="ECO:0000256" key="1">
    <source>
        <dbReference type="SAM" id="Phobius"/>
    </source>
</evidence>
<dbReference type="RefSeq" id="WP_166324960.1">
    <property type="nucleotide sequence ID" value="NZ_CP049916.1"/>
</dbReference>
<proteinExistence type="predicted"/>
<keyword evidence="1" id="KW-0472">Membrane</keyword>
<keyword evidence="1" id="KW-1133">Transmembrane helix</keyword>
<dbReference type="EMBL" id="CP049916">
    <property type="protein sequence ID" value="QIO09216.1"/>
    <property type="molecule type" value="Genomic_DNA"/>
</dbReference>
<dbReference type="AlphaFoldDB" id="A0A6G8S4R1"/>
<accession>A0A6G8S4R1</accession>
<organism evidence="2 3">
    <name type="scientific">Acinetobacter lanii</name>
    <dbReference type="NCBI Taxonomy" id="2715163"/>
    <lineage>
        <taxon>Bacteria</taxon>
        <taxon>Pseudomonadati</taxon>
        <taxon>Pseudomonadota</taxon>
        <taxon>Gammaproteobacteria</taxon>
        <taxon>Moraxellales</taxon>
        <taxon>Moraxellaceae</taxon>
        <taxon>Acinetobacter</taxon>
    </lineage>
</organism>
<dbReference type="Proteomes" id="UP000501939">
    <property type="component" value="Chromosome"/>
</dbReference>
<protein>
    <submittedName>
        <fullName evidence="2">Uncharacterized protein</fullName>
    </submittedName>
</protein>
<sequence length="138" mass="16512">MKSFLDHAFDDVLFSFFWLFLVFLFGYLHYETILWLQKGKEAMTLKHDHVILQKIYPQHRLYGSTAPQITTIETKQLQRVYYSKYIPYRNSLPSKNKGNLHFQDHQQTYSFAINLTQQECTPIIRLIKQNIPNIEINV</sequence>